<accession>A0A4U5MTB5</accession>
<evidence type="ECO:0000313" key="2">
    <source>
        <dbReference type="Proteomes" id="UP000298663"/>
    </source>
</evidence>
<dbReference type="AlphaFoldDB" id="A0A4U5MTB5"/>
<evidence type="ECO:0000313" key="1">
    <source>
        <dbReference type="EMBL" id="TKR72918.1"/>
    </source>
</evidence>
<comment type="caution">
    <text evidence="1">The sequence shown here is derived from an EMBL/GenBank/DDBJ whole genome shotgun (WGS) entry which is preliminary data.</text>
</comment>
<organism evidence="1 2">
    <name type="scientific">Steinernema carpocapsae</name>
    <name type="common">Entomopathogenic nematode</name>
    <dbReference type="NCBI Taxonomy" id="34508"/>
    <lineage>
        <taxon>Eukaryota</taxon>
        <taxon>Metazoa</taxon>
        <taxon>Ecdysozoa</taxon>
        <taxon>Nematoda</taxon>
        <taxon>Chromadorea</taxon>
        <taxon>Rhabditida</taxon>
        <taxon>Tylenchina</taxon>
        <taxon>Panagrolaimomorpha</taxon>
        <taxon>Strongyloidoidea</taxon>
        <taxon>Steinernematidae</taxon>
        <taxon>Steinernema</taxon>
    </lineage>
</organism>
<name>A0A4U5MTB5_STECR</name>
<gene>
    <name evidence="1" type="ORF">L596_020302</name>
</gene>
<reference evidence="1 2" key="2">
    <citation type="journal article" date="2019" name="G3 (Bethesda)">
        <title>Hybrid Assembly of the Genome of the Entomopathogenic Nematode Steinernema carpocapsae Identifies the X-Chromosome.</title>
        <authorList>
            <person name="Serra L."/>
            <person name="Macchietto M."/>
            <person name="Macias-Munoz A."/>
            <person name="McGill C.J."/>
            <person name="Rodriguez I.M."/>
            <person name="Rodriguez B."/>
            <person name="Murad R."/>
            <person name="Mortazavi A."/>
        </authorList>
    </citation>
    <scope>NUCLEOTIDE SEQUENCE [LARGE SCALE GENOMIC DNA]</scope>
    <source>
        <strain evidence="1 2">ALL</strain>
    </source>
</reference>
<proteinExistence type="predicted"/>
<dbReference type="EMBL" id="AZBU02000006">
    <property type="protein sequence ID" value="TKR72918.1"/>
    <property type="molecule type" value="Genomic_DNA"/>
</dbReference>
<sequence length="67" mass="7436">MFLSSDVPMIRMSFDIVSLSPVFEMARKDIALSWSATDKGTSPSVNLKSSRKLVTITFEVNRGLKTP</sequence>
<protein>
    <submittedName>
        <fullName evidence="1">Uncharacterized protein</fullName>
    </submittedName>
</protein>
<keyword evidence="2" id="KW-1185">Reference proteome</keyword>
<reference evidence="1 2" key="1">
    <citation type="journal article" date="2015" name="Genome Biol.">
        <title>Comparative genomics of Steinernema reveals deeply conserved gene regulatory networks.</title>
        <authorList>
            <person name="Dillman A.R."/>
            <person name="Macchietto M."/>
            <person name="Porter C.F."/>
            <person name="Rogers A."/>
            <person name="Williams B."/>
            <person name="Antoshechkin I."/>
            <person name="Lee M.M."/>
            <person name="Goodwin Z."/>
            <person name="Lu X."/>
            <person name="Lewis E.E."/>
            <person name="Goodrich-Blair H."/>
            <person name="Stock S.P."/>
            <person name="Adams B.J."/>
            <person name="Sternberg P.W."/>
            <person name="Mortazavi A."/>
        </authorList>
    </citation>
    <scope>NUCLEOTIDE SEQUENCE [LARGE SCALE GENOMIC DNA]</scope>
    <source>
        <strain evidence="1 2">ALL</strain>
    </source>
</reference>
<dbReference type="Proteomes" id="UP000298663">
    <property type="component" value="Unassembled WGS sequence"/>
</dbReference>